<feature type="region of interest" description="Disordered" evidence="9">
    <location>
        <begin position="374"/>
        <end position="398"/>
    </location>
</feature>
<keyword evidence="11" id="KW-1185">Reference proteome</keyword>
<feature type="transmembrane region" description="Helical" evidence="8">
    <location>
        <begin position="310"/>
        <end position="329"/>
    </location>
</feature>
<dbReference type="PANTHER" id="PTHR23519">
    <property type="entry name" value="AUTOPHAGY-RELATED PROTEIN 22"/>
    <property type="match status" value="1"/>
</dbReference>
<keyword evidence="6 8" id="KW-0072">Autophagy</keyword>
<feature type="transmembrane region" description="Helical" evidence="8">
    <location>
        <begin position="464"/>
        <end position="485"/>
    </location>
</feature>
<gene>
    <name evidence="10" type="ORF">RHOBADRAFT_53809</name>
</gene>
<dbReference type="InterPro" id="IPR036259">
    <property type="entry name" value="MFS_trans_sf"/>
</dbReference>
<keyword evidence="3 8" id="KW-0813">Transport</keyword>
<keyword evidence="4 8" id="KW-0812">Transmembrane</keyword>
<keyword evidence="8" id="KW-0029">Amino-acid transport</keyword>
<name>A0A194S2B7_RHOGW</name>
<feature type="transmembrane region" description="Helical" evidence="8">
    <location>
        <begin position="68"/>
        <end position="91"/>
    </location>
</feature>
<dbReference type="Pfam" id="PF11700">
    <property type="entry name" value="ATG22"/>
    <property type="match status" value="1"/>
</dbReference>
<feature type="transmembrane region" description="Helical" evidence="8">
    <location>
        <begin position="560"/>
        <end position="580"/>
    </location>
</feature>
<evidence type="ECO:0000256" key="4">
    <source>
        <dbReference type="ARBA" id="ARBA00022692"/>
    </source>
</evidence>
<proteinExistence type="inferred from homology"/>
<feature type="transmembrane region" description="Helical" evidence="8">
    <location>
        <begin position="501"/>
        <end position="520"/>
    </location>
</feature>
<feature type="transmembrane region" description="Helical" evidence="8">
    <location>
        <begin position="178"/>
        <end position="196"/>
    </location>
</feature>
<dbReference type="STRING" id="578459.A0A194S2B7"/>
<organism evidence="10 11">
    <name type="scientific">Rhodotorula graminis (strain WP1)</name>
    <dbReference type="NCBI Taxonomy" id="578459"/>
    <lineage>
        <taxon>Eukaryota</taxon>
        <taxon>Fungi</taxon>
        <taxon>Dikarya</taxon>
        <taxon>Basidiomycota</taxon>
        <taxon>Pucciniomycotina</taxon>
        <taxon>Microbotryomycetes</taxon>
        <taxon>Sporidiobolales</taxon>
        <taxon>Sporidiobolaceae</taxon>
        <taxon>Rhodotorula</taxon>
    </lineage>
</organism>
<evidence type="ECO:0000256" key="2">
    <source>
        <dbReference type="ARBA" id="ARBA00006978"/>
    </source>
</evidence>
<dbReference type="AlphaFoldDB" id="A0A194S2B7"/>
<feature type="transmembrane region" description="Helical" evidence="8">
    <location>
        <begin position="202"/>
        <end position="224"/>
    </location>
</feature>
<feature type="transmembrane region" description="Helical" evidence="8">
    <location>
        <begin position="592"/>
        <end position="612"/>
    </location>
</feature>
<dbReference type="InterPro" id="IPR050495">
    <property type="entry name" value="ATG22/LtaA_families"/>
</dbReference>
<feature type="transmembrane region" description="Helical" evidence="8">
    <location>
        <begin position="144"/>
        <end position="166"/>
    </location>
</feature>
<dbReference type="GO" id="GO:0032974">
    <property type="term" value="P:amino acid transmembrane export from vacuole"/>
    <property type="evidence" value="ECO:0007669"/>
    <property type="project" value="TreeGrafter"/>
</dbReference>
<evidence type="ECO:0000256" key="9">
    <source>
        <dbReference type="SAM" id="MobiDB-lite"/>
    </source>
</evidence>
<dbReference type="EMBL" id="KQ474079">
    <property type="protein sequence ID" value="KPV74878.1"/>
    <property type="molecule type" value="Genomic_DNA"/>
</dbReference>
<evidence type="ECO:0000313" key="10">
    <source>
        <dbReference type="EMBL" id="KPV74878.1"/>
    </source>
</evidence>
<comment type="subcellular location">
    <subcellularLocation>
        <location evidence="1 8">Vacuole membrane</location>
        <topology evidence="1 8">Multi-pass membrane protein</topology>
    </subcellularLocation>
</comment>
<feature type="transmembrane region" description="Helical" evidence="8">
    <location>
        <begin position="428"/>
        <end position="452"/>
    </location>
</feature>
<comment type="function">
    <text evidence="8">Vacuolar effluxer which mediate the efflux of amino acids resulting from autophagic degradation. The release of autophagic amino acids allows the maintenance of protein synthesis and viability during nitrogen starvation.</text>
</comment>
<evidence type="ECO:0000256" key="1">
    <source>
        <dbReference type="ARBA" id="ARBA00004128"/>
    </source>
</evidence>
<dbReference type="OrthoDB" id="192733at2759"/>
<feature type="transmembrane region" description="Helical" evidence="8">
    <location>
        <begin position="349"/>
        <end position="369"/>
    </location>
</feature>
<dbReference type="SUPFAM" id="SSF103473">
    <property type="entry name" value="MFS general substrate transporter"/>
    <property type="match status" value="1"/>
</dbReference>
<feature type="region of interest" description="Disordered" evidence="9">
    <location>
        <begin position="255"/>
        <end position="281"/>
    </location>
</feature>
<keyword evidence="5 8" id="KW-1133">Transmembrane helix</keyword>
<dbReference type="Proteomes" id="UP000053890">
    <property type="component" value="Unassembled WGS sequence"/>
</dbReference>
<dbReference type="GO" id="GO:0006914">
    <property type="term" value="P:autophagy"/>
    <property type="evidence" value="ECO:0007669"/>
    <property type="project" value="UniProtKB-KW"/>
</dbReference>
<keyword evidence="7 8" id="KW-0472">Membrane</keyword>
<evidence type="ECO:0000256" key="8">
    <source>
        <dbReference type="RuleBase" id="RU363073"/>
    </source>
</evidence>
<keyword evidence="8" id="KW-0926">Vacuole</keyword>
<dbReference type="RefSeq" id="XP_018270927.1">
    <property type="nucleotide sequence ID" value="XM_018417013.1"/>
</dbReference>
<accession>A0A194S2B7</accession>
<dbReference type="GO" id="GO:0005774">
    <property type="term" value="C:vacuolar membrane"/>
    <property type="evidence" value="ECO:0007669"/>
    <property type="project" value="UniProtKB-SubCell"/>
</dbReference>
<evidence type="ECO:0000256" key="7">
    <source>
        <dbReference type="ARBA" id="ARBA00023136"/>
    </source>
</evidence>
<dbReference type="InterPro" id="IPR024671">
    <property type="entry name" value="Atg22-like"/>
</dbReference>
<evidence type="ECO:0000256" key="6">
    <source>
        <dbReference type="ARBA" id="ARBA00023006"/>
    </source>
</evidence>
<comment type="similarity">
    <text evidence="2 8">Belongs to the ATG22 family.</text>
</comment>
<dbReference type="OMA" id="QQQWEMY"/>
<sequence length="643" mass="66278">MSTLAAARYELQVGLAPAAPALPLALAAPSSPRLDHADDDEAASLLPRPAVRRLEPAASEVRRLRRGFFAYSVASEVFVIVAGTLFLPVVLETYARENGRLAPDFVAGCPPSGLGAGGGAGEGAAEGDQARCAVSVLGVWVDTASVALLTYSASVAAQALTVISMGRLADDPYIRHRLLSLFALVGSLACIFFLAVPSGSSLWPTAALLALIANVSFGASIVCLNSYLPDLGRLDPAVLLAQGALDAAQHSFLSRTTSPHARPPSPLSSVPEPDEDDDDALLGSSQSLARASDAYAAARGRATAALSARAIAAGYAAGIAVLVALLPVVKALSGSAGGGGGPGTWPLRVAVAVSGAWWLVGSVPAAAWLRPLEGGGGGDGEREGGGSSARRSAGGGRGVKARSWAGAVRNGWSGLVDMLREWRRLPQAFKFLAAWFLLSDAFATITSTAVLFAKTSLGLATSSLIYVAILTPLSGLIGALVCPFLQSHTALAHLHLSTHRILVALVVLSLGVPLYGLVALRTARQMYLLAVVFGFLFGAFQSFARALYAQIIPPARASAYFALYSITDKSSSFLGPLLVATVTTATGEIRHGFILIAALMAAAVPVLVRVEVDQGAQDAERMDSELKGEVDEADDEEGLGGRA</sequence>
<evidence type="ECO:0000256" key="3">
    <source>
        <dbReference type="ARBA" id="ARBA00022448"/>
    </source>
</evidence>
<evidence type="ECO:0000256" key="5">
    <source>
        <dbReference type="ARBA" id="ARBA00022989"/>
    </source>
</evidence>
<feature type="compositionally biased region" description="Basic and acidic residues" evidence="9">
    <location>
        <begin position="618"/>
        <end position="630"/>
    </location>
</feature>
<protein>
    <recommendedName>
        <fullName evidence="8">Autophagy-related protein</fullName>
    </recommendedName>
</protein>
<feature type="compositionally biased region" description="Acidic residues" evidence="9">
    <location>
        <begin position="631"/>
        <end position="643"/>
    </location>
</feature>
<dbReference type="PANTHER" id="PTHR23519:SF1">
    <property type="entry name" value="AUTOPHAGY-RELATED PROTEIN 22"/>
    <property type="match status" value="1"/>
</dbReference>
<dbReference type="GeneID" id="28977461"/>
<feature type="transmembrane region" description="Helical" evidence="8">
    <location>
        <begin position="526"/>
        <end position="548"/>
    </location>
</feature>
<evidence type="ECO:0000313" key="11">
    <source>
        <dbReference type="Proteomes" id="UP000053890"/>
    </source>
</evidence>
<dbReference type="Gene3D" id="1.20.1250.20">
    <property type="entry name" value="MFS general substrate transporter like domains"/>
    <property type="match status" value="1"/>
</dbReference>
<reference evidence="10 11" key="1">
    <citation type="journal article" date="2015" name="Front. Microbiol.">
        <title>Genome sequence of the plant growth promoting endophytic yeast Rhodotorula graminis WP1.</title>
        <authorList>
            <person name="Firrincieli A."/>
            <person name="Otillar R."/>
            <person name="Salamov A."/>
            <person name="Schmutz J."/>
            <person name="Khan Z."/>
            <person name="Redman R.S."/>
            <person name="Fleck N.D."/>
            <person name="Lindquist E."/>
            <person name="Grigoriev I.V."/>
            <person name="Doty S.L."/>
        </authorList>
    </citation>
    <scope>NUCLEOTIDE SEQUENCE [LARGE SCALE GENOMIC DNA]</scope>
    <source>
        <strain evidence="10 11">WP1</strain>
    </source>
</reference>
<feature type="region of interest" description="Disordered" evidence="9">
    <location>
        <begin position="618"/>
        <end position="643"/>
    </location>
</feature>